<proteinExistence type="predicted"/>
<dbReference type="AlphaFoldDB" id="A0A2P2PDH0"/>
<name>A0A2P2PDH0_RHIMU</name>
<protein>
    <submittedName>
        <fullName evidence="1">Uncharacterized protein</fullName>
    </submittedName>
</protein>
<dbReference type="EMBL" id="GGEC01072308">
    <property type="protein sequence ID" value="MBX52792.1"/>
    <property type="molecule type" value="Transcribed_RNA"/>
</dbReference>
<evidence type="ECO:0000313" key="1">
    <source>
        <dbReference type="EMBL" id="MBX52792.1"/>
    </source>
</evidence>
<organism evidence="1">
    <name type="scientific">Rhizophora mucronata</name>
    <name type="common">Asiatic mangrove</name>
    <dbReference type="NCBI Taxonomy" id="61149"/>
    <lineage>
        <taxon>Eukaryota</taxon>
        <taxon>Viridiplantae</taxon>
        <taxon>Streptophyta</taxon>
        <taxon>Embryophyta</taxon>
        <taxon>Tracheophyta</taxon>
        <taxon>Spermatophyta</taxon>
        <taxon>Magnoliopsida</taxon>
        <taxon>eudicotyledons</taxon>
        <taxon>Gunneridae</taxon>
        <taxon>Pentapetalae</taxon>
        <taxon>rosids</taxon>
        <taxon>fabids</taxon>
        <taxon>Malpighiales</taxon>
        <taxon>Rhizophoraceae</taxon>
        <taxon>Rhizophora</taxon>
    </lineage>
</organism>
<accession>A0A2P2PDH0</accession>
<reference evidence="1" key="1">
    <citation type="submission" date="2018-02" db="EMBL/GenBank/DDBJ databases">
        <title>Rhizophora mucronata_Transcriptome.</title>
        <authorList>
            <person name="Meera S.P."/>
            <person name="Sreeshan A."/>
            <person name="Augustine A."/>
        </authorList>
    </citation>
    <scope>NUCLEOTIDE SEQUENCE</scope>
    <source>
        <tissue evidence="1">Leaf</tissue>
    </source>
</reference>
<sequence length="33" mass="3857">MLPVLVSILNSCQFLIFKFNLYVSLYALSEENF</sequence>